<dbReference type="EMBL" id="AP019779">
    <property type="protein sequence ID" value="BBL62559.1"/>
    <property type="molecule type" value="Genomic_DNA"/>
</dbReference>
<reference evidence="1" key="1">
    <citation type="submission" date="2019-06" db="EMBL/GenBank/DDBJ databases">
        <title>Complete genome sequence of Methanobrevibacter arboriphilus strain SA.</title>
        <authorList>
            <person name="Asakawa S."/>
        </authorList>
    </citation>
    <scope>NUCLEOTIDE SEQUENCE</scope>
    <source>
        <strain evidence="1">SA</strain>
    </source>
</reference>
<keyword evidence="2" id="KW-1185">Reference proteome</keyword>
<dbReference type="Proteomes" id="UP000825015">
    <property type="component" value="Chromosome"/>
</dbReference>
<gene>
    <name evidence="1" type="ORF">MarbSA_15990</name>
</gene>
<evidence type="ECO:0000313" key="2">
    <source>
        <dbReference type="Proteomes" id="UP000825015"/>
    </source>
</evidence>
<evidence type="ECO:0000313" key="1">
    <source>
        <dbReference type="EMBL" id="BBL62559.1"/>
    </source>
</evidence>
<sequence>MDYSMNKTNKLIIGIFIIFLLFVCLNNVSATDYSDNVSDNNGNDGGNITANITLSDDIGADYFDVNITSGDQSVDDCQNTNSSTLYNLTDVPIGDRNVTITINSTVNILEGNDTLVFNITNGFGNPIASDVIFYLNNSFCEAIYDDFSKFWFITGLNSGYWDVKISVTKIVNVIANSTNDLNLSLILNQLKVKNEKVTIKIYSVPPAKNGDISEVHVKVTDEKGDPIEGVSITISINGATGFSIVKTNSSGEAILNHNHGDGKYYQWWNKPAVYPINVMSFDAFINGINYTANSVNGSIILINNYTPKIEVISKNNPINLYGKSTVKVRLLEYYPTKKIDEDPVWTWHPISGAYLMIWLTGTTGTMSSTDANGYAIYYFNPAKTGWAKTTVSYNGYHSGNITVIKSISKEINIYVKPRADLLVSNVKKITSTKYKITVKNNGEVTSKESKLRVYYTKGGHNYSKYFTVKALAKGKNTTITVKLNSNNKKYKKYAVINYNHKVPEYDYDIVGKLGSNYSSKYDYFNNKISFKSDYIRYKADLTVTGLSFNKKTNRYSIHIKNNGNKIANGKIYILFWFGSQKKPKSPVKLTVNLKKEKNYDTSIKPGMTLNLDGLKYPDKAKKSTILKVLNSQYKKYVYVNFNKKLLESNYKNNLKGFKKSQIKIVS</sequence>
<proteinExistence type="predicted"/>
<name>A0ACA8R4W2_METAZ</name>
<organism evidence="1 2">
    <name type="scientific">Methanobrevibacter arboriphilus</name>
    <dbReference type="NCBI Taxonomy" id="39441"/>
    <lineage>
        <taxon>Archaea</taxon>
        <taxon>Methanobacteriati</taxon>
        <taxon>Methanobacteriota</taxon>
        <taxon>Methanomada group</taxon>
        <taxon>Methanobacteria</taxon>
        <taxon>Methanobacteriales</taxon>
        <taxon>Methanobacteriaceae</taxon>
        <taxon>Methanobrevibacter</taxon>
    </lineage>
</organism>
<accession>A0ACA8R4W2</accession>
<protein>
    <submittedName>
        <fullName evidence="1">Uncharacterized protein</fullName>
    </submittedName>
</protein>